<organism evidence="1 2">
    <name type="scientific">Hydrogenophaga luteola</name>
    <dbReference type="NCBI Taxonomy" id="1591122"/>
    <lineage>
        <taxon>Bacteria</taxon>
        <taxon>Pseudomonadati</taxon>
        <taxon>Pseudomonadota</taxon>
        <taxon>Betaproteobacteria</taxon>
        <taxon>Burkholderiales</taxon>
        <taxon>Comamonadaceae</taxon>
        <taxon>Hydrogenophaga</taxon>
    </lineage>
</organism>
<dbReference type="EMBL" id="JBHRXX010000001">
    <property type="protein sequence ID" value="MFC3682226.1"/>
    <property type="molecule type" value="Genomic_DNA"/>
</dbReference>
<keyword evidence="2" id="KW-1185">Reference proteome</keyword>
<dbReference type="Pfam" id="PF11342">
    <property type="entry name" value="DUF3144"/>
    <property type="match status" value="1"/>
</dbReference>
<gene>
    <name evidence="1" type="ORF">ACFOPI_01400</name>
</gene>
<comment type="caution">
    <text evidence="1">The sequence shown here is derived from an EMBL/GenBank/DDBJ whole genome shotgun (WGS) entry which is preliminary data.</text>
</comment>
<dbReference type="Gene3D" id="1.10.287.3020">
    <property type="match status" value="1"/>
</dbReference>
<sequence length="103" mass="11669">MGVDLNKDPTFLDRADAHIRLANEHCADTGRGKVSASLMYGSARFQAWNAATWAEDVEAMKARRDETVKYFVEQYKAMLEENLDDYIGNFEQYMRPNGSPDAA</sequence>
<dbReference type="InterPro" id="IPR021490">
    <property type="entry name" value="DUF3144"/>
</dbReference>
<protein>
    <submittedName>
        <fullName evidence="1">DUF3144 domain-containing protein</fullName>
    </submittedName>
</protein>
<dbReference type="RefSeq" id="WP_382170004.1">
    <property type="nucleotide sequence ID" value="NZ_JBHRXX010000001.1"/>
</dbReference>
<evidence type="ECO:0000313" key="2">
    <source>
        <dbReference type="Proteomes" id="UP001595729"/>
    </source>
</evidence>
<proteinExistence type="predicted"/>
<dbReference type="Proteomes" id="UP001595729">
    <property type="component" value="Unassembled WGS sequence"/>
</dbReference>
<evidence type="ECO:0000313" key="1">
    <source>
        <dbReference type="EMBL" id="MFC3682226.1"/>
    </source>
</evidence>
<reference evidence="2" key="1">
    <citation type="journal article" date="2019" name="Int. J. Syst. Evol. Microbiol.">
        <title>The Global Catalogue of Microorganisms (GCM) 10K type strain sequencing project: providing services to taxonomists for standard genome sequencing and annotation.</title>
        <authorList>
            <consortium name="The Broad Institute Genomics Platform"/>
            <consortium name="The Broad Institute Genome Sequencing Center for Infectious Disease"/>
            <person name="Wu L."/>
            <person name="Ma J."/>
        </authorList>
    </citation>
    <scope>NUCLEOTIDE SEQUENCE [LARGE SCALE GENOMIC DNA]</scope>
    <source>
        <strain evidence="2">KCTC 42501</strain>
    </source>
</reference>
<name>A0ABV7VXI0_9BURK</name>
<accession>A0ABV7VXI0</accession>